<dbReference type="Proteomes" id="UP000242715">
    <property type="component" value="Unassembled WGS sequence"/>
</dbReference>
<dbReference type="Pfam" id="PF04937">
    <property type="entry name" value="DUF659"/>
    <property type="match status" value="1"/>
</dbReference>
<dbReference type="PANTHER" id="PTHR32166:SF81">
    <property type="entry name" value="OS06G0658400 PROTEIN"/>
    <property type="match status" value="1"/>
</dbReference>
<proteinExistence type="predicted"/>
<dbReference type="Pfam" id="PF05699">
    <property type="entry name" value="Dimer_Tnp_hAT"/>
    <property type="match status" value="1"/>
</dbReference>
<evidence type="ECO:0000313" key="4">
    <source>
        <dbReference type="EMBL" id="GAU49563.1"/>
    </source>
</evidence>
<dbReference type="OrthoDB" id="2017576at2759"/>
<feature type="compositionally biased region" description="Low complexity" evidence="1">
    <location>
        <begin position="48"/>
        <end position="66"/>
    </location>
</feature>
<feature type="region of interest" description="Disordered" evidence="1">
    <location>
        <begin position="48"/>
        <end position="77"/>
    </location>
</feature>
<keyword evidence="5" id="KW-1185">Reference proteome</keyword>
<evidence type="ECO:0000313" key="5">
    <source>
        <dbReference type="Proteomes" id="UP000242715"/>
    </source>
</evidence>
<dbReference type="InterPro" id="IPR008906">
    <property type="entry name" value="HATC_C_dom"/>
</dbReference>
<dbReference type="GO" id="GO:0046983">
    <property type="term" value="F:protein dimerization activity"/>
    <property type="evidence" value="ECO:0007669"/>
    <property type="project" value="InterPro"/>
</dbReference>
<dbReference type="AlphaFoldDB" id="A0A2Z6P4Q2"/>
<organism evidence="4 5">
    <name type="scientific">Trifolium subterraneum</name>
    <name type="common">Subterranean clover</name>
    <dbReference type="NCBI Taxonomy" id="3900"/>
    <lineage>
        <taxon>Eukaryota</taxon>
        <taxon>Viridiplantae</taxon>
        <taxon>Streptophyta</taxon>
        <taxon>Embryophyta</taxon>
        <taxon>Tracheophyta</taxon>
        <taxon>Spermatophyta</taxon>
        <taxon>Magnoliopsida</taxon>
        <taxon>eudicotyledons</taxon>
        <taxon>Gunneridae</taxon>
        <taxon>Pentapetalae</taxon>
        <taxon>rosids</taxon>
        <taxon>fabids</taxon>
        <taxon>Fabales</taxon>
        <taxon>Fabaceae</taxon>
        <taxon>Papilionoideae</taxon>
        <taxon>50 kb inversion clade</taxon>
        <taxon>NPAAA clade</taxon>
        <taxon>Hologalegina</taxon>
        <taxon>IRL clade</taxon>
        <taxon>Trifolieae</taxon>
        <taxon>Trifolium</taxon>
    </lineage>
</organism>
<evidence type="ECO:0000259" key="2">
    <source>
        <dbReference type="Pfam" id="PF04937"/>
    </source>
</evidence>
<dbReference type="PANTHER" id="PTHR32166">
    <property type="entry name" value="OSJNBA0013A04.12 PROTEIN"/>
    <property type="match status" value="1"/>
</dbReference>
<feature type="domain" description="HAT C-terminal dimerisation" evidence="3">
    <location>
        <begin position="533"/>
        <end position="601"/>
    </location>
</feature>
<feature type="domain" description="DUF659" evidence="2">
    <location>
        <begin position="242"/>
        <end position="379"/>
    </location>
</feature>
<gene>
    <name evidence="4" type="ORF">TSUD_191890</name>
</gene>
<dbReference type="EMBL" id="DF974587">
    <property type="protein sequence ID" value="GAU49563.1"/>
    <property type="molecule type" value="Genomic_DNA"/>
</dbReference>
<feature type="region of interest" description="Disordered" evidence="1">
    <location>
        <begin position="164"/>
        <end position="192"/>
    </location>
</feature>
<accession>A0A2Z6P4Q2</accession>
<name>A0A2Z6P4Q2_TRISU</name>
<dbReference type="InterPro" id="IPR012337">
    <property type="entry name" value="RNaseH-like_sf"/>
</dbReference>
<evidence type="ECO:0000256" key="1">
    <source>
        <dbReference type="SAM" id="MobiDB-lite"/>
    </source>
</evidence>
<dbReference type="SUPFAM" id="SSF53098">
    <property type="entry name" value="Ribonuclease H-like"/>
    <property type="match status" value="1"/>
</dbReference>
<evidence type="ECO:0000259" key="3">
    <source>
        <dbReference type="Pfam" id="PF05699"/>
    </source>
</evidence>
<sequence length="663" mass="74671">MILFSFSSCFFQIPILQQHAMKHGYSVLGSVPVPGTYWVPMFSQQSSNSNSNGSSSQIGSSRNNTSIPVTEKCTSGSGSVDNNNPLWAYVTVLQNRTATKANARWKCNFCKDEFNGSYYRVKSHLLRQKNKGIAICAQVTSEYLVEMTDLELNASKKVESVQVPFPTGTTNLNPPVDKNKRRRGDDGPLSKAYNNEAREHLSAQIARLFYAAGLPFNVARNPYFISAFSYAANTNISGYIPPSYDAIRTTMLQREKSNIMKLLQPIKDTWVEKGVSIVTDGWTDSQKRPLINFMATSTAGPIFLKAIDCTGEVKDRNYIANLILSAIDEVGAQNVVQVITDNAPVCKAAGSIVENMHPHIFWTPCVVHTLNLALKNICSPSPNNEVAYDPIYDMLRSCDTDEPNLHLVYDKWDSMIDRVKSAIYQHEGKELTQYSSFYDVVYNILTDRWSKSNIPLHCLAHSLNPKHYCKEWLDQYPTRVAPHRDNEICQERNKCLKSYFQDVSERREALAEFVKFSSAEGELGQFDSLLDRWNLTPKEWWVTYGSSIPKLQSIALKLFSQPTSSSSAERNWSTYGFIQSTKRNKINPKKAEDLVFIHTNLRLLSRNNKTYKEGPTKMWDIGGDEFDLVDGAGILEVASLSLDEPELEAALFNDDGDGNIFTQ</sequence>
<evidence type="ECO:0008006" key="6">
    <source>
        <dbReference type="Google" id="ProtNLM"/>
    </source>
</evidence>
<protein>
    <recommendedName>
        <fullName evidence="6">BED-type domain-containing protein</fullName>
    </recommendedName>
</protein>
<dbReference type="InterPro" id="IPR007021">
    <property type="entry name" value="DUF659"/>
</dbReference>
<reference evidence="5" key="1">
    <citation type="journal article" date="2017" name="Front. Plant Sci.">
        <title>Climate Clever Clovers: New Paradigm to Reduce the Environmental Footprint of Ruminants by Breeding Low Methanogenic Forages Utilizing Haplotype Variation.</title>
        <authorList>
            <person name="Kaur P."/>
            <person name="Appels R."/>
            <person name="Bayer P.E."/>
            <person name="Keeble-Gagnere G."/>
            <person name="Wang J."/>
            <person name="Hirakawa H."/>
            <person name="Shirasawa K."/>
            <person name="Vercoe P."/>
            <person name="Stefanova K."/>
            <person name="Durmic Z."/>
            <person name="Nichols P."/>
            <person name="Revell C."/>
            <person name="Isobe S.N."/>
            <person name="Edwards D."/>
            <person name="Erskine W."/>
        </authorList>
    </citation>
    <scope>NUCLEOTIDE SEQUENCE [LARGE SCALE GENOMIC DNA]</scope>
    <source>
        <strain evidence="5">cv. Daliak</strain>
    </source>
</reference>